<proteinExistence type="inferred from homology"/>
<feature type="binding site" evidence="15">
    <location>
        <position position="424"/>
    </location>
    <ligand>
        <name>Mg(2+)</name>
        <dbReference type="ChEBI" id="CHEBI:18420"/>
    </ligand>
</feature>
<evidence type="ECO:0000256" key="12">
    <source>
        <dbReference type="ARBA" id="ARBA00049128"/>
    </source>
</evidence>
<keyword evidence="5 14" id="KW-0547">Nucleotide-binding</keyword>
<keyword evidence="8 16" id="KW-1278">Translocase</keyword>
<dbReference type="GO" id="GO:0140326">
    <property type="term" value="F:ATPase-coupled intramembrane lipid transporter activity"/>
    <property type="evidence" value="ECO:0007669"/>
    <property type="project" value="UniProtKB-EC"/>
</dbReference>
<feature type="transmembrane region" description="Helical" evidence="16">
    <location>
        <begin position="914"/>
        <end position="934"/>
    </location>
</feature>
<dbReference type="InterPro" id="IPR023299">
    <property type="entry name" value="ATPase_P-typ_cyto_dom_N"/>
</dbReference>
<dbReference type="AlphaFoldDB" id="A0A4P9WY21"/>
<comment type="catalytic activity">
    <reaction evidence="11 16">
        <text>ATP + H2O + phospholipidSide 1 = ADP + phosphate + phospholipidSide 2.</text>
        <dbReference type="EC" id="7.6.2.1"/>
    </reaction>
</comment>
<dbReference type="SFLD" id="SFLDG00002">
    <property type="entry name" value="C1.7:_P-type_atpase_like"/>
    <property type="match status" value="1"/>
</dbReference>
<dbReference type="InterPro" id="IPR001757">
    <property type="entry name" value="P_typ_ATPase"/>
</dbReference>
<keyword evidence="6 14" id="KW-0067">ATP-binding</keyword>
<evidence type="ECO:0000256" key="10">
    <source>
        <dbReference type="ARBA" id="ARBA00023136"/>
    </source>
</evidence>
<feature type="binding site" evidence="14">
    <location>
        <position position="425"/>
    </location>
    <ligand>
        <name>ATP</name>
        <dbReference type="ChEBI" id="CHEBI:30616"/>
    </ligand>
</feature>
<feature type="binding site" evidence="14">
    <location>
        <position position="551"/>
    </location>
    <ligand>
        <name>ATP</name>
        <dbReference type="ChEBI" id="CHEBI:30616"/>
    </ligand>
</feature>
<dbReference type="OrthoDB" id="377733at2759"/>
<reference evidence="20" key="3">
    <citation type="submission" date="2018-08" db="EMBL/GenBank/DDBJ databases">
        <title>Leveraging single-cell genomics to expand the Fungal Tree of Life.</title>
        <authorList>
            <consortium name="DOE Joint Genome Institute"/>
            <person name="Ahrendt S.R."/>
            <person name="Quandt C.A."/>
            <person name="Ciobanu D."/>
            <person name="Clum A."/>
            <person name="Salamov A."/>
            <person name="Andreopoulos B."/>
            <person name="Cheng J.-F."/>
            <person name="Woyke T."/>
            <person name="Pelin A."/>
            <person name="Henrissat B."/>
            <person name="Reynolds N."/>
            <person name="Benny G.L."/>
            <person name="Smith M.E."/>
            <person name="James T.Y."/>
            <person name="Grigoriev I.V."/>
        </authorList>
    </citation>
    <scope>NUCLEOTIDE SEQUENCE</scope>
    <source>
        <strain evidence="20">ATCC 52028</strain>
    </source>
</reference>
<gene>
    <name evidence="20" type="ORF">CAUPRSCDRAFT_6767</name>
    <name evidence="21" type="ORF">CXG81DRAFT_11323</name>
</gene>
<evidence type="ECO:0000256" key="11">
    <source>
        <dbReference type="ARBA" id="ARBA00034036"/>
    </source>
</evidence>
<dbReference type="NCBIfam" id="TIGR01652">
    <property type="entry name" value="ATPase-Plipid"/>
    <property type="match status" value="1"/>
</dbReference>
<dbReference type="SFLD" id="SFLDF00027">
    <property type="entry name" value="p-type_atpase"/>
    <property type="match status" value="1"/>
</dbReference>
<dbReference type="PANTHER" id="PTHR24092">
    <property type="entry name" value="PROBABLE PHOSPHOLIPID-TRANSPORTING ATPASE"/>
    <property type="match status" value="1"/>
</dbReference>
<dbReference type="SFLD" id="SFLDS00003">
    <property type="entry name" value="Haloacid_Dehalogenase"/>
    <property type="match status" value="1"/>
</dbReference>
<dbReference type="PRINTS" id="PR00119">
    <property type="entry name" value="CATATPASE"/>
</dbReference>
<evidence type="ECO:0000256" key="2">
    <source>
        <dbReference type="ARBA" id="ARBA00008109"/>
    </source>
</evidence>
<evidence type="ECO:0000256" key="16">
    <source>
        <dbReference type="RuleBase" id="RU362033"/>
    </source>
</evidence>
<feature type="transmembrane region" description="Helical" evidence="16">
    <location>
        <begin position="965"/>
        <end position="986"/>
    </location>
</feature>
<evidence type="ECO:0000313" key="20">
    <source>
        <dbReference type="EMBL" id="RKO97263.1"/>
    </source>
</evidence>
<comment type="cofactor">
    <cofactor evidence="15">
        <name>Mg(2+)</name>
        <dbReference type="ChEBI" id="CHEBI:18420"/>
    </cofactor>
</comment>
<evidence type="ECO:0000256" key="7">
    <source>
        <dbReference type="ARBA" id="ARBA00022842"/>
    </source>
</evidence>
<dbReference type="NCBIfam" id="TIGR01494">
    <property type="entry name" value="ATPase_P-type"/>
    <property type="match status" value="1"/>
</dbReference>
<dbReference type="EMBL" id="ML014155">
    <property type="protein sequence ID" value="RKP02008.1"/>
    <property type="molecule type" value="Genomic_DNA"/>
</dbReference>
<evidence type="ECO:0000256" key="17">
    <source>
        <dbReference type="SAM" id="MobiDB-lite"/>
    </source>
</evidence>
<evidence type="ECO:0000313" key="23">
    <source>
        <dbReference type="Proteomes" id="UP000274922"/>
    </source>
</evidence>
<feature type="transmembrane region" description="Helical" evidence="16">
    <location>
        <begin position="881"/>
        <end position="902"/>
    </location>
</feature>
<dbReference type="InterPro" id="IPR032631">
    <property type="entry name" value="P-type_ATPase_N"/>
</dbReference>
<dbReference type="GO" id="GO:0045332">
    <property type="term" value="P:phospholipid translocation"/>
    <property type="evidence" value="ECO:0007669"/>
    <property type="project" value="TreeGrafter"/>
</dbReference>
<dbReference type="GO" id="GO:0000287">
    <property type="term" value="F:magnesium ion binding"/>
    <property type="evidence" value="ECO:0007669"/>
    <property type="project" value="UniProtKB-UniRule"/>
</dbReference>
<feature type="binding site" evidence="14">
    <location>
        <position position="797"/>
    </location>
    <ligand>
        <name>ATP</name>
        <dbReference type="ChEBI" id="CHEBI:30616"/>
    </ligand>
</feature>
<evidence type="ECO:0000256" key="5">
    <source>
        <dbReference type="ARBA" id="ARBA00022741"/>
    </source>
</evidence>
<comment type="subcellular location">
    <subcellularLocation>
        <location evidence="1 16">Membrane</location>
        <topology evidence="1 16">Multi-pass membrane protein</topology>
    </subcellularLocation>
</comment>
<evidence type="ECO:0000256" key="8">
    <source>
        <dbReference type="ARBA" id="ARBA00022967"/>
    </source>
</evidence>
<feature type="binding site" evidence="14">
    <location>
        <position position="827"/>
    </location>
    <ligand>
        <name>ATP</name>
        <dbReference type="ChEBI" id="CHEBI:30616"/>
    </ligand>
</feature>
<dbReference type="GO" id="GO:0016887">
    <property type="term" value="F:ATP hydrolysis activity"/>
    <property type="evidence" value="ECO:0007669"/>
    <property type="project" value="InterPro"/>
</dbReference>
<sequence>MRKPRAETTTHLVVPNPSAAHKRDNYIRTTRYTLLSFLPLNLYSQFQRVYNIYFLLGAISTVSGASSLTPVTQIAPLVVVLVISAAKDAFEDFLRYRADREANTAMIDLISSSDGSRPMPPPRAHGSPGLSSGATRAESKLPVDALLLATSHGEEGTAFIDTMELDGETNLKRRTALPATVDLLSWQIMESTFELECEPPNAKLDSFQGRVMFTEVPSGLASKADGDRLVPNQWMPVSENNIALRGCVLRNTEWVIAVAIYTGKNTKIIRNLARASTKKPRMERLLNRIVLLAFLLNILIWLISNARQATNPYDYAVEWYIGPYDTAQGSHLWQQVLSFFAIYTYVIPISLFVTIEVARLFQGRHMTWDRKMMTRMSNEDDGEPTGGETPEQLADDRYYHDVPMRATNTALNEDLGRVDYIFSDKTGTLTQNKMKLAHYAVGHRDFDEMKQPGILGQVSADGRAGPISEQARLFLMALGVCHGVNPSQHPAKPDVFIYESQSPDETALLKGVAADGLRLVTRRRDRLTLVDARPGMDQARYQVQVLASIPFSSDRKRMTVLVKAVPGSPNTFLHPDKYYVFSKGADNIMLALCPGINPQDRKTYQGQLERYSDQGLRTLVVAGKEMNEERANLFLEVWRHAESQFDESRGPLLEQAANILESDLNVLGLTAIEDKLQDRVPDTIAFLIRAGCRFWLLTGDKLGTAINIGRSSRVIEPEASVLVIESGSKDDTLSKLWRLLQGIPSGRPELPPDLHLGGPSAVLVVEGEALGHILSNPMARRLFFELSLFCKSVICCRVSPLQKALVVRLVRECVKGVTTLAIGDGANDVSMIQAAHVGVGIMGREGTQAVRASDYSFAEFRHLARLITVHGRYSSYRFAQLVWFSFYKNIAFITVQFLFGFVSLWSGQTLYEGLFLTCYNILFTSLPPVGIAILEKDVEEEEIGRHPELYRQVARGQYWAWQRGMGAFISAVYHGCLVFAVVRWAMGGSVLSGDGLNVGFWNQAHIYSTSILLTVLLKSLTMTRHWVKITGIMILISIIAHVVIMFIAGPLEYTEPDAAKINYQLANYYFLALIIPLLAILPDIFVLWVYRFFGYPTDAEIMAERRKMLDANKGHTLAPERTVMPAAATGSQPSSSYASMRQRGTADSMAQPYGYPMEMQPVSTPSSASGYAHGHGQHRDPPSVPTYTSTSYSHARNAMGGHGGMSANL</sequence>
<feature type="transmembrane region" description="Helical" evidence="16">
    <location>
        <begin position="1068"/>
        <end position="1090"/>
    </location>
</feature>
<feature type="binding site" evidence="14">
    <location>
        <position position="700"/>
    </location>
    <ligand>
        <name>ATP</name>
        <dbReference type="ChEBI" id="CHEBI:30616"/>
    </ligand>
</feature>
<dbReference type="SUPFAM" id="SSF56784">
    <property type="entry name" value="HAD-like"/>
    <property type="match status" value="1"/>
</dbReference>
<dbReference type="InterPro" id="IPR023298">
    <property type="entry name" value="ATPase_P-typ_TM_dom_sf"/>
</dbReference>
<evidence type="ECO:0000256" key="6">
    <source>
        <dbReference type="ARBA" id="ARBA00022840"/>
    </source>
</evidence>
<dbReference type="PROSITE" id="PS00154">
    <property type="entry name" value="ATPASE_E1_E2"/>
    <property type="match status" value="1"/>
</dbReference>
<feature type="domain" description="P-type ATPase C-terminal" evidence="19">
    <location>
        <begin position="850"/>
        <end position="1093"/>
    </location>
</feature>
<dbReference type="GO" id="GO:0005524">
    <property type="term" value="F:ATP binding"/>
    <property type="evidence" value="ECO:0007669"/>
    <property type="project" value="UniProtKB-UniRule"/>
</dbReference>
<evidence type="ECO:0000313" key="22">
    <source>
        <dbReference type="Proteomes" id="UP000268535"/>
    </source>
</evidence>
<comment type="similarity">
    <text evidence="2 16">Belongs to the cation transport ATPase (P-type) (TC 3.A.3) family. Type IV subfamily.</text>
</comment>
<feature type="binding site" evidence="14">
    <location>
        <position position="424"/>
    </location>
    <ligand>
        <name>ATP</name>
        <dbReference type="ChEBI" id="CHEBI:30616"/>
    </ligand>
</feature>
<feature type="binding site" evidence="14">
    <location>
        <position position="699"/>
    </location>
    <ligand>
        <name>ATP</name>
        <dbReference type="ChEBI" id="CHEBI:30616"/>
    </ligand>
</feature>
<dbReference type="Pfam" id="PF16212">
    <property type="entry name" value="PhoLip_ATPase_C"/>
    <property type="match status" value="1"/>
</dbReference>
<reference evidence="22 23" key="1">
    <citation type="journal article" date="2018" name="Nat. Microbiol.">
        <title>Leveraging single-cell genomics to expand the fungal tree of life.</title>
        <authorList>
            <person name="Ahrendt S.R."/>
            <person name="Quandt C.A."/>
            <person name="Ciobanu D."/>
            <person name="Clum A."/>
            <person name="Salamov A."/>
            <person name="Andreopoulos B."/>
            <person name="Cheng J.F."/>
            <person name="Woyke T."/>
            <person name="Pelin A."/>
            <person name="Henrissat B."/>
            <person name="Reynolds N.K."/>
            <person name="Benny G.L."/>
            <person name="Smith M.E."/>
            <person name="James T.Y."/>
            <person name="Grigoriev I.V."/>
        </authorList>
    </citation>
    <scope>NUCLEOTIDE SEQUENCE [LARGE SCALE GENOMIC DNA]</scope>
    <source>
        <strain evidence="22 23">ATCC 52028</strain>
    </source>
</reference>
<dbReference type="Proteomes" id="UP000274922">
    <property type="component" value="Unassembled WGS sequence"/>
</dbReference>
<dbReference type="Gene3D" id="2.70.150.10">
    <property type="entry name" value="Calcium-transporting ATPase, cytoplasmic transduction domain A"/>
    <property type="match status" value="1"/>
</dbReference>
<feature type="binding site" evidence="14">
    <location>
        <position position="698"/>
    </location>
    <ligand>
        <name>ATP</name>
        <dbReference type="ChEBI" id="CHEBI:30616"/>
    </ligand>
</feature>
<dbReference type="Proteomes" id="UP000268535">
    <property type="component" value="Unassembled WGS sequence"/>
</dbReference>
<evidence type="ECO:0000256" key="13">
    <source>
        <dbReference type="PIRSR" id="PIRSR606539-1"/>
    </source>
</evidence>
<dbReference type="InterPro" id="IPR044492">
    <property type="entry name" value="P_typ_ATPase_HD_dom"/>
</dbReference>
<feature type="active site" description="4-aspartylphosphate intermediate" evidence="13">
    <location>
        <position position="424"/>
    </location>
</feature>
<dbReference type="FunFam" id="3.40.50.1000:FF:000001">
    <property type="entry name" value="Phospholipid-transporting ATPase IC"/>
    <property type="match status" value="1"/>
</dbReference>
<dbReference type="Gene3D" id="3.40.50.1000">
    <property type="entry name" value="HAD superfamily/HAD-like"/>
    <property type="match status" value="1"/>
</dbReference>
<keyword evidence="7 15" id="KW-0460">Magnesium</keyword>
<feature type="binding site" evidence="15">
    <location>
        <position position="824"/>
    </location>
    <ligand>
        <name>Mg(2+)</name>
        <dbReference type="ChEBI" id="CHEBI:18420"/>
    </ligand>
</feature>
<evidence type="ECO:0000259" key="19">
    <source>
        <dbReference type="Pfam" id="PF16212"/>
    </source>
</evidence>
<evidence type="ECO:0000313" key="21">
    <source>
        <dbReference type="EMBL" id="RKP02008.1"/>
    </source>
</evidence>
<dbReference type="PANTHER" id="PTHR24092:SF218">
    <property type="entry name" value="PHOSPHOLIPID-TRANSPORTING ATPASE"/>
    <property type="match status" value="1"/>
</dbReference>
<feature type="binding site" evidence="14">
    <location>
        <position position="828"/>
    </location>
    <ligand>
        <name>ATP</name>
        <dbReference type="ChEBI" id="CHEBI:30616"/>
    </ligand>
</feature>
<feature type="binding site" evidence="15">
    <location>
        <position position="426"/>
    </location>
    <ligand>
        <name>Mg(2+)</name>
        <dbReference type="ChEBI" id="CHEBI:18420"/>
    </ligand>
</feature>
<evidence type="ECO:0000256" key="15">
    <source>
        <dbReference type="PIRSR" id="PIRSR606539-3"/>
    </source>
</evidence>
<evidence type="ECO:0000256" key="9">
    <source>
        <dbReference type="ARBA" id="ARBA00022989"/>
    </source>
</evidence>
<dbReference type="SUPFAM" id="SSF81660">
    <property type="entry name" value="Metal cation-transporting ATPase, ATP-binding domain N"/>
    <property type="match status" value="1"/>
</dbReference>
<dbReference type="SUPFAM" id="SSF81665">
    <property type="entry name" value="Calcium ATPase, transmembrane domain M"/>
    <property type="match status" value="1"/>
</dbReference>
<dbReference type="EMBL" id="ML009337">
    <property type="protein sequence ID" value="RKO97263.1"/>
    <property type="molecule type" value="Genomic_DNA"/>
</dbReference>
<keyword evidence="10 16" id="KW-0472">Membrane</keyword>
<dbReference type="InterPro" id="IPR032630">
    <property type="entry name" value="P_typ_ATPase_c"/>
</dbReference>
<feature type="transmembrane region" description="Helical" evidence="16">
    <location>
        <begin position="340"/>
        <end position="361"/>
    </location>
</feature>
<feature type="transmembrane region" description="Helical" evidence="16">
    <location>
        <begin position="1029"/>
        <end position="1048"/>
    </location>
</feature>
<keyword evidence="3 16" id="KW-0812">Transmembrane</keyword>
<evidence type="ECO:0000256" key="14">
    <source>
        <dbReference type="PIRSR" id="PIRSR606539-2"/>
    </source>
</evidence>
<keyword evidence="4 15" id="KW-0479">Metal-binding</keyword>
<evidence type="ECO:0000256" key="4">
    <source>
        <dbReference type="ARBA" id="ARBA00022723"/>
    </source>
</evidence>
<feature type="domain" description="P-type ATPase N-terminal" evidence="18">
    <location>
        <begin position="23"/>
        <end position="74"/>
    </location>
</feature>
<dbReference type="InterPro" id="IPR006539">
    <property type="entry name" value="P-type_ATPase_IV"/>
</dbReference>
<evidence type="ECO:0000259" key="18">
    <source>
        <dbReference type="Pfam" id="PF16209"/>
    </source>
</evidence>
<accession>A0A4P9WY21</accession>
<dbReference type="InterPro" id="IPR036412">
    <property type="entry name" value="HAD-like_sf"/>
</dbReference>
<feature type="transmembrane region" description="Helical" evidence="16">
    <location>
        <begin position="998"/>
        <end position="1017"/>
    </location>
</feature>
<feature type="binding site" evidence="14">
    <location>
        <position position="803"/>
    </location>
    <ligand>
        <name>ATP</name>
        <dbReference type="ChEBI" id="CHEBI:30616"/>
    </ligand>
</feature>
<reference evidence="21" key="2">
    <citation type="submission" date="2018-04" db="EMBL/GenBank/DDBJ databases">
        <title>Leveraging single-cell genomics to expand the Fungal Tree of Life.</title>
        <authorList>
            <consortium name="DOE Joint Genome Institute"/>
            <person name="Ahrendt S.R."/>
            <person name="Quandt C.A."/>
            <person name="Ciobanu D."/>
            <person name="Clum A."/>
            <person name="Salamov A."/>
            <person name="Andreopoulos B."/>
            <person name="Cheng J.-F."/>
            <person name="Woyke T."/>
            <person name="Pelin A."/>
            <person name="Henrissat B."/>
            <person name="Benny G.L."/>
            <person name="Smith M.E."/>
            <person name="James T.Y."/>
            <person name="Grigoriev I.V."/>
        </authorList>
    </citation>
    <scope>NUCLEOTIDE SEQUENCE</scope>
    <source>
        <strain evidence="21">ATCC 52028</strain>
    </source>
</reference>
<dbReference type="Pfam" id="PF16209">
    <property type="entry name" value="PhoLip_ATPase_N"/>
    <property type="match status" value="1"/>
</dbReference>
<protein>
    <recommendedName>
        <fullName evidence="16">Phospholipid-transporting ATPase</fullName>
        <ecNumber evidence="16">7.6.2.1</ecNumber>
    </recommendedName>
</protein>
<dbReference type="FunFam" id="3.40.50.1000:FF:000084">
    <property type="entry name" value="Phospholipid-transporting ATPase"/>
    <property type="match status" value="1"/>
</dbReference>
<comment type="catalytic activity">
    <reaction evidence="12">
        <text>a 1,2-diacyl-sn-glycero-3-phosphoethanolamine(out) + ATP + H2O = a 1,2-diacyl-sn-glycero-3-phosphoethanolamine(in) + ADP + phosphate + H(+)</text>
        <dbReference type="Rhea" id="RHEA:66132"/>
        <dbReference type="ChEBI" id="CHEBI:15377"/>
        <dbReference type="ChEBI" id="CHEBI:15378"/>
        <dbReference type="ChEBI" id="CHEBI:30616"/>
        <dbReference type="ChEBI" id="CHEBI:43474"/>
        <dbReference type="ChEBI" id="CHEBI:64612"/>
        <dbReference type="ChEBI" id="CHEBI:456216"/>
    </reaction>
    <physiologicalReaction direction="left-to-right" evidence="12">
        <dbReference type="Rhea" id="RHEA:66133"/>
    </physiologicalReaction>
</comment>
<dbReference type="Pfam" id="PF13246">
    <property type="entry name" value="Cation_ATPase"/>
    <property type="match status" value="1"/>
</dbReference>
<dbReference type="STRING" id="1555241.A0A4P9WY21"/>
<name>A0A4P9WY21_9FUNG</name>
<dbReference type="Gene3D" id="3.40.1110.10">
    <property type="entry name" value="Calcium-transporting ATPase, cytoplasmic domain N"/>
    <property type="match status" value="1"/>
</dbReference>
<feature type="binding site" evidence="14">
    <location>
        <position position="505"/>
    </location>
    <ligand>
        <name>ATP</name>
        <dbReference type="ChEBI" id="CHEBI:30616"/>
    </ligand>
</feature>
<evidence type="ECO:0000256" key="3">
    <source>
        <dbReference type="ARBA" id="ARBA00022692"/>
    </source>
</evidence>
<organism evidence="20 22">
    <name type="scientific">Caulochytrium protostelioides</name>
    <dbReference type="NCBI Taxonomy" id="1555241"/>
    <lineage>
        <taxon>Eukaryota</taxon>
        <taxon>Fungi</taxon>
        <taxon>Fungi incertae sedis</taxon>
        <taxon>Chytridiomycota</taxon>
        <taxon>Chytridiomycota incertae sedis</taxon>
        <taxon>Chytridiomycetes</taxon>
        <taxon>Caulochytriales</taxon>
        <taxon>Caulochytriaceae</taxon>
        <taxon>Caulochytrium</taxon>
    </lineage>
</organism>
<dbReference type="InterPro" id="IPR018303">
    <property type="entry name" value="ATPase_P-typ_P_site"/>
</dbReference>
<dbReference type="GO" id="GO:0005886">
    <property type="term" value="C:plasma membrane"/>
    <property type="evidence" value="ECO:0007669"/>
    <property type="project" value="TreeGrafter"/>
</dbReference>
<feature type="binding site" evidence="14">
    <location>
        <position position="617"/>
    </location>
    <ligand>
        <name>ATP</name>
        <dbReference type="ChEBI" id="CHEBI:30616"/>
    </ligand>
</feature>
<keyword evidence="23" id="KW-1185">Reference proteome</keyword>
<feature type="transmembrane region" description="Helical" evidence="16">
    <location>
        <begin position="285"/>
        <end position="304"/>
    </location>
</feature>
<dbReference type="EC" id="7.6.2.1" evidence="16"/>
<dbReference type="SUPFAM" id="SSF81653">
    <property type="entry name" value="Calcium ATPase, transduction domain A"/>
    <property type="match status" value="1"/>
</dbReference>
<dbReference type="InterPro" id="IPR023214">
    <property type="entry name" value="HAD_sf"/>
</dbReference>
<evidence type="ECO:0000256" key="1">
    <source>
        <dbReference type="ARBA" id="ARBA00004141"/>
    </source>
</evidence>
<feature type="binding site" evidence="14">
    <location>
        <position position="426"/>
    </location>
    <ligand>
        <name>ATP</name>
        <dbReference type="ChEBI" id="CHEBI:30616"/>
    </ligand>
</feature>
<keyword evidence="9 16" id="KW-1133">Transmembrane helix</keyword>
<dbReference type="InterPro" id="IPR008250">
    <property type="entry name" value="ATPase_P-typ_transduc_dom_A_sf"/>
</dbReference>
<feature type="region of interest" description="Disordered" evidence="17">
    <location>
        <begin position="1162"/>
        <end position="1191"/>
    </location>
</feature>
<feature type="binding site" evidence="14">
    <location>
        <position position="583"/>
    </location>
    <ligand>
        <name>ATP</name>
        <dbReference type="ChEBI" id="CHEBI:30616"/>
    </ligand>
</feature>
<feature type="region of interest" description="Disordered" evidence="17">
    <location>
        <begin position="111"/>
        <end position="135"/>
    </location>
</feature>
<feature type="binding site" evidence="15">
    <location>
        <position position="828"/>
    </location>
    <ligand>
        <name>Mg(2+)</name>
        <dbReference type="ChEBI" id="CHEBI:18420"/>
    </ligand>
</feature>